<dbReference type="RefSeq" id="WP_034323713.1">
    <property type="nucleotide sequence ID" value="NZ_JFBM01000059.1"/>
</dbReference>
<reference evidence="4 5" key="1">
    <citation type="journal article" date="2014" name="Genome Announc.">
        <title>Draft Genome Sequence of Amycolatopsis lurida NRRL 2430, Producer of the Glycopeptide Family Antibiotic Ristocetin.</title>
        <authorList>
            <person name="Kwun M.J."/>
            <person name="Hong H.J."/>
        </authorList>
    </citation>
    <scope>NUCLEOTIDE SEQUENCE [LARGE SCALE GENOMIC DNA]</scope>
    <source>
        <strain evidence="4 5">NRRL 2430</strain>
    </source>
</reference>
<dbReference type="Pfam" id="PF13191">
    <property type="entry name" value="AAA_16"/>
    <property type="match status" value="1"/>
</dbReference>
<evidence type="ECO:0000256" key="1">
    <source>
        <dbReference type="ARBA" id="ARBA00022741"/>
    </source>
</evidence>
<feature type="domain" description="HTH luxR-type" evidence="3">
    <location>
        <begin position="845"/>
        <end position="903"/>
    </location>
</feature>
<dbReference type="SUPFAM" id="SSF46894">
    <property type="entry name" value="C-terminal effector domain of the bipartite response regulators"/>
    <property type="match status" value="1"/>
</dbReference>
<dbReference type="EMBL" id="JFBM01000059">
    <property type="protein sequence ID" value="KFU75669.1"/>
    <property type="molecule type" value="Genomic_DNA"/>
</dbReference>
<keyword evidence="2" id="KW-0067">ATP-binding</keyword>
<evidence type="ECO:0000313" key="5">
    <source>
        <dbReference type="Proteomes" id="UP000256220"/>
    </source>
</evidence>
<evidence type="ECO:0000259" key="3">
    <source>
        <dbReference type="SMART" id="SM00421"/>
    </source>
</evidence>
<dbReference type="GO" id="GO:0005737">
    <property type="term" value="C:cytoplasm"/>
    <property type="evidence" value="ECO:0007669"/>
    <property type="project" value="TreeGrafter"/>
</dbReference>
<dbReference type="InterPro" id="IPR041664">
    <property type="entry name" value="AAA_16"/>
</dbReference>
<dbReference type="InterPro" id="IPR027417">
    <property type="entry name" value="P-loop_NTPase"/>
</dbReference>
<dbReference type="GO" id="GO:0005524">
    <property type="term" value="F:ATP binding"/>
    <property type="evidence" value="ECO:0007669"/>
    <property type="project" value="UniProtKB-KW"/>
</dbReference>
<dbReference type="PANTHER" id="PTHR16305:SF28">
    <property type="entry name" value="GUANYLATE CYCLASE DOMAIN-CONTAINING PROTEIN"/>
    <property type="match status" value="1"/>
</dbReference>
<evidence type="ECO:0000313" key="4">
    <source>
        <dbReference type="EMBL" id="KFU75669.1"/>
    </source>
</evidence>
<proteinExistence type="predicted"/>
<dbReference type="AlphaFoldDB" id="A0A2P2FG39"/>
<comment type="caution">
    <text evidence="4">The sequence shown here is derived from an EMBL/GenBank/DDBJ whole genome shotgun (WGS) entry which is preliminary data.</text>
</comment>
<dbReference type="GO" id="GO:0003677">
    <property type="term" value="F:DNA binding"/>
    <property type="evidence" value="ECO:0007669"/>
    <property type="project" value="InterPro"/>
</dbReference>
<gene>
    <name evidence="4" type="ORF">BB31_40355</name>
</gene>
<dbReference type="InterPro" id="IPR036388">
    <property type="entry name" value="WH-like_DNA-bd_sf"/>
</dbReference>
<dbReference type="Proteomes" id="UP000256220">
    <property type="component" value="Unassembled WGS sequence"/>
</dbReference>
<dbReference type="Pfam" id="PF00196">
    <property type="entry name" value="GerE"/>
    <property type="match status" value="1"/>
</dbReference>
<dbReference type="SMART" id="SM00421">
    <property type="entry name" value="HTH_LUXR"/>
    <property type="match status" value="1"/>
</dbReference>
<sequence length="909" mass="97687">MEDILGEIRETDAPLVLLTGLAGTGRTTVLARLCEIYEAEGRHVSAMRFTSGGNGIPARFTAVSSNERNVTAAGLRGPVRGEPAWATIGPVAGAADKPVVALRAAHAAAAALRRAGDGTVLLLDDLQWIDRDSLAVLQALIPMSDGRRLKCVGTLRVPSGGAASLFGREVITRLRKENLVHTLRLRPLTKQQLTDHLRATLQATPDPALSDHVHALSRGVWSAVNEATESLCRRGAIRTVDRSAYLVPAKVALASLPLAGGYTKLISEFDPAVQEAARALAFLSPLGPAAPGLAGQVIGIIEQEVLQRWEILRAAGVLHRGCHGATWRFSVPLLATALAESCGPYERRALAAAAVGALWTEAAVCTDPGHLTDLVAAAGRLVAPARAAEELVGRAAKVRDTDAGSAARWLDAATRLPGTPSDRARILLMLAATHHDDGDYERSLRAARWILSEFVDWLNPDAAFEAQILVVLGLRGLGDTASLRDIADGKQRLPGDPGSQVMLRALACGLLDRWLEAERWADTDSNDQNRQSQAIVARLVKAIGNLWQGRPECFEGNLSDREQWPLREDPRHRMAQVDAHLTGLLLIGELDRAEKLLDDEDLSWTNARPANRAMAAILHGDFRTATGLACRTVACRAAPSFASSTTGMFHATVSALVGQGRLATARELLASARETTPVLGHLLDFTEAWVDRALGNDQLAAERLTAALETSAERGLVVGCDIAYAELADLALDLNDRKTAEDCLVAAERMARTLVTGRARLYARFIRAVLTREPAATAECLRVARERGQPFELSLTIVRLVSHGLAEPTLLSQAYELMGGMGALLYRAKARTLMREYGVVIPGRRNTVQENERLLATLAAEGLSNKQIAAALSSSEKSVEGRLSRLFTRSGYRSRIELSVAIANGELSF</sequence>
<dbReference type="InterPro" id="IPR000792">
    <property type="entry name" value="Tscrpt_reg_LuxR_C"/>
</dbReference>
<dbReference type="GO" id="GO:0004016">
    <property type="term" value="F:adenylate cyclase activity"/>
    <property type="evidence" value="ECO:0007669"/>
    <property type="project" value="TreeGrafter"/>
</dbReference>
<accession>A0A2P2FG39</accession>
<dbReference type="GO" id="GO:0006355">
    <property type="term" value="P:regulation of DNA-templated transcription"/>
    <property type="evidence" value="ECO:0007669"/>
    <property type="project" value="InterPro"/>
</dbReference>
<protein>
    <submittedName>
        <fullName evidence="4">LuxR family transcriptional regulator</fullName>
    </submittedName>
</protein>
<keyword evidence="5" id="KW-1185">Reference proteome</keyword>
<dbReference type="PANTHER" id="PTHR16305">
    <property type="entry name" value="TESTICULAR SOLUBLE ADENYLYL CYCLASE"/>
    <property type="match status" value="1"/>
</dbReference>
<evidence type="ECO:0000256" key="2">
    <source>
        <dbReference type="ARBA" id="ARBA00022840"/>
    </source>
</evidence>
<organism evidence="4 5">
    <name type="scientific">Amycolatopsis lurida NRRL 2430</name>
    <dbReference type="NCBI Taxonomy" id="1460371"/>
    <lineage>
        <taxon>Bacteria</taxon>
        <taxon>Bacillati</taxon>
        <taxon>Actinomycetota</taxon>
        <taxon>Actinomycetes</taxon>
        <taxon>Pseudonocardiales</taxon>
        <taxon>Pseudonocardiaceae</taxon>
        <taxon>Amycolatopsis</taxon>
    </lineage>
</organism>
<keyword evidence="1" id="KW-0547">Nucleotide-binding</keyword>
<dbReference type="InterPro" id="IPR016032">
    <property type="entry name" value="Sig_transdc_resp-reg_C-effctor"/>
</dbReference>
<dbReference type="SUPFAM" id="SSF52540">
    <property type="entry name" value="P-loop containing nucleoside triphosphate hydrolases"/>
    <property type="match status" value="1"/>
</dbReference>
<dbReference type="Gene3D" id="1.10.10.10">
    <property type="entry name" value="Winged helix-like DNA-binding domain superfamily/Winged helix DNA-binding domain"/>
    <property type="match status" value="1"/>
</dbReference>
<name>A0A2P2FG39_AMYLU</name>